<name>A0A899GEP7_9ASCO</name>
<proteinExistence type="predicted"/>
<dbReference type="EMBL" id="CP054547">
    <property type="protein sequence ID" value="QSL67067.1"/>
    <property type="molecule type" value="Genomic_DNA"/>
</dbReference>
<accession>A0A899GEP7</accession>
<reference evidence="1" key="1">
    <citation type="submission" date="2020-06" db="EMBL/GenBank/DDBJ databases">
        <title>Genomes of multiple members of Pneumocystis genus reveal paths to human pathogen Pneumocystis jirovecii.</title>
        <authorList>
            <person name="Cisse O.H."/>
            <person name="Ma L."/>
            <person name="Dekker J."/>
            <person name="Khil P."/>
            <person name="Jo J."/>
            <person name="Brenchley J."/>
            <person name="Blair R."/>
            <person name="Pahar B."/>
            <person name="Chabe M."/>
            <person name="Van Rompay K.A."/>
            <person name="Keesler R."/>
            <person name="Sukura A."/>
            <person name="Hirsch V."/>
            <person name="Kutty G."/>
            <person name="Liu Y."/>
            <person name="Peng L."/>
            <person name="Chen J."/>
            <person name="Song J."/>
            <person name="Weissenbacher-Lang C."/>
            <person name="Xu J."/>
            <person name="Upham N.S."/>
            <person name="Stajich J.E."/>
            <person name="Cuomo C.A."/>
            <person name="Cushion M.T."/>
            <person name="Kovacs J.A."/>
        </authorList>
    </citation>
    <scope>NUCLEOTIDE SEQUENCE</scope>
    <source>
        <strain evidence="1">2A</strain>
    </source>
</reference>
<keyword evidence="2" id="KW-1185">Reference proteome</keyword>
<evidence type="ECO:0000313" key="1">
    <source>
        <dbReference type="EMBL" id="QSL67067.1"/>
    </source>
</evidence>
<dbReference type="AlphaFoldDB" id="A0A899GEP7"/>
<sequence>MNNKTKLCMCLPLSCLNEKLCKENSEVMEFPNDQRGMDLYDCYFESEMPVYMGKPHGSLKVNDFALKGPLSIGNKMQKDVEIDYSTLKDSYEINPQYGDGSVGQMIKSLSKNSSNLRTLELNKLLGDPLDSEQRYNDLITMTINSQQIPGKDSFNFLNRELGTIPENEVLHCFYTTYYRRDVHK</sequence>
<organism evidence="1 2">
    <name type="scientific">Pneumocystis wakefieldiae</name>
    <dbReference type="NCBI Taxonomy" id="38082"/>
    <lineage>
        <taxon>Eukaryota</taxon>
        <taxon>Fungi</taxon>
        <taxon>Dikarya</taxon>
        <taxon>Ascomycota</taxon>
        <taxon>Taphrinomycotina</taxon>
        <taxon>Pneumocystomycetes</taxon>
        <taxon>Pneumocystaceae</taxon>
        <taxon>Pneumocystis</taxon>
    </lineage>
</organism>
<dbReference type="OrthoDB" id="5353123at2759"/>
<dbReference type="Proteomes" id="UP000663699">
    <property type="component" value="Chromosome 16"/>
</dbReference>
<evidence type="ECO:0000313" key="2">
    <source>
        <dbReference type="Proteomes" id="UP000663699"/>
    </source>
</evidence>
<protein>
    <submittedName>
        <fullName evidence="1">Uncharacterized protein</fullName>
    </submittedName>
</protein>
<gene>
    <name evidence="1" type="ORF">MERGE_001454</name>
</gene>